<dbReference type="GO" id="GO:0003848">
    <property type="term" value="F:2-amino-4-hydroxy-6-hydroxymethyldihydropteridine diphosphokinase activity"/>
    <property type="evidence" value="ECO:0007669"/>
    <property type="project" value="UniProtKB-EC"/>
</dbReference>
<dbReference type="Pfam" id="PF01288">
    <property type="entry name" value="HPPK"/>
    <property type="match status" value="1"/>
</dbReference>
<dbReference type="STRING" id="701521.PECL_1087"/>
<dbReference type="SUPFAM" id="SSF55083">
    <property type="entry name" value="6-hydroxymethyl-7,8-dihydropterin pyrophosphokinase, HPPK"/>
    <property type="match status" value="1"/>
</dbReference>
<dbReference type="Gene3D" id="3.30.70.560">
    <property type="entry name" value="7,8-Dihydro-6-hydroxymethylpterin-pyrophosphokinase HPPK"/>
    <property type="match status" value="1"/>
</dbReference>
<evidence type="ECO:0000256" key="6">
    <source>
        <dbReference type="ARBA" id="ARBA00022777"/>
    </source>
</evidence>
<dbReference type="PANTHER" id="PTHR43071">
    <property type="entry name" value="2-AMINO-4-HYDROXY-6-HYDROXYMETHYLDIHYDROPTERIDINE PYROPHOSPHOKINASE"/>
    <property type="match status" value="1"/>
</dbReference>
<protein>
    <recommendedName>
        <fullName evidence="3">2-amino-4-hydroxy-6-hydroxymethyldihydropteridine diphosphokinase</fullName>
        <ecNumber evidence="3">2.7.6.3</ecNumber>
    </recommendedName>
</protein>
<dbReference type="InterPro" id="IPR035907">
    <property type="entry name" value="Hppk_sf"/>
</dbReference>
<evidence type="ECO:0000256" key="7">
    <source>
        <dbReference type="ARBA" id="ARBA00022840"/>
    </source>
</evidence>
<keyword evidence="5" id="KW-0547">Nucleotide-binding</keyword>
<dbReference type="GO" id="GO:0005524">
    <property type="term" value="F:ATP binding"/>
    <property type="evidence" value="ECO:0007669"/>
    <property type="project" value="UniProtKB-KW"/>
</dbReference>
<comment type="pathway">
    <text evidence="2">Cofactor biosynthesis; tetrahydrofolate biosynthesis; 2-amino-4-hydroxy-6-hydroxymethyl-7,8-dihydropteridine diphosphate from 7,8-dihydroneopterin triphosphate: step 4/4.</text>
</comment>
<keyword evidence="7" id="KW-0067">ATP-binding</keyword>
<keyword evidence="8" id="KW-0289">Folate biosynthesis</keyword>
<dbReference type="KEGG" id="pce:PECL_1087"/>
<evidence type="ECO:0000256" key="2">
    <source>
        <dbReference type="ARBA" id="ARBA00005051"/>
    </source>
</evidence>
<dbReference type="HOGENOM" id="CLU_097916_1_1_9"/>
<proteinExistence type="predicted"/>
<dbReference type="RefSeq" id="WP_014215548.1">
    <property type="nucleotide sequence ID" value="NC_016605.1"/>
</dbReference>
<evidence type="ECO:0000256" key="1">
    <source>
        <dbReference type="ARBA" id="ARBA00000198"/>
    </source>
</evidence>
<evidence type="ECO:0000256" key="5">
    <source>
        <dbReference type="ARBA" id="ARBA00022741"/>
    </source>
</evidence>
<evidence type="ECO:0000256" key="3">
    <source>
        <dbReference type="ARBA" id="ARBA00013253"/>
    </source>
</evidence>
<reference evidence="10 11" key="1">
    <citation type="journal article" date="2012" name="J. Bacteriol.">
        <title>Complete Genome Sequence of the Beer Spoilage Organism Pediococcus claussenii ATCC BAA-344T.</title>
        <authorList>
            <person name="Pittet V."/>
            <person name="Abegunde T."/>
            <person name="Marfleet T."/>
            <person name="Haakensen M."/>
            <person name="Morrow K."/>
            <person name="Jayaprakash T."/>
            <person name="Schroeder K."/>
            <person name="Trost B."/>
            <person name="Byrns S."/>
            <person name="Bergsveinson J."/>
            <person name="Kusalik A."/>
            <person name="Ziola B."/>
        </authorList>
    </citation>
    <scope>NUCLEOTIDE SEQUENCE [LARGE SCALE GENOMIC DNA]</scope>
    <source>
        <strain evidence="10 11">ATCC BAA-344</strain>
    </source>
</reference>
<dbReference type="PANTHER" id="PTHR43071:SF1">
    <property type="entry name" value="2-AMINO-4-HYDROXY-6-HYDROXYMETHYLDIHYDROPTERIDINE PYROPHOSPHOKINASE"/>
    <property type="match status" value="1"/>
</dbReference>
<dbReference type="GO" id="GO:0046656">
    <property type="term" value="P:folic acid biosynthetic process"/>
    <property type="evidence" value="ECO:0007669"/>
    <property type="project" value="UniProtKB-KW"/>
</dbReference>
<evidence type="ECO:0000313" key="11">
    <source>
        <dbReference type="Proteomes" id="UP000005444"/>
    </source>
</evidence>
<keyword evidence="6" id="KW-0418">Kinase</keyword>
<sequence>MGEVDVYLSMGSNLGNREENLEWAVQLLRENSNIKDIKMSNFYETEPVGGVKQDDFLNIAVYFRTTLSAEDLLDYLHKIEAKLHRVRKIHWGPRTIDLDILYYGGKTINNTVLQVPHPEMKNRKFVLIPLYEIAKGDFKYEVGDLLKATMDQNNVQIYGGKTDE</sequence>
<organism evidence="10 11">
    <name type="scientific">Pediococcus claussenii (strain ATCC BAA-344 / DSM 14800 / JCM 18046 / KCTC 3811 / LMG 21948 / P06)</name>
    <dbReference type="NCBI Taxonomy" id="701521"/>
    <lineage>
        <taxon>Bacteria</taxon>
        <taxon>Bacillati</taxon>
        <taxon>Bacillota</taxon>
        <taxon>Bacilli</taxon>
        <taxon>Lactobacillales</taxon>
        <taxon>Lactobacillaceae</taxon>
        <taxon>Pediococcus</taxon>
    </lineage>
</organism>
<dbReference type="Proteomes" id="UP000005444">
    <property type="component" value="Chromosome"/>
</dbReference>
<dbReference type="EMBL" id="CP003137">
    <property type="protein sequence ID" value="AEV95351.1"/>
    <property type="molecule type" value="Genomic_DNA"/>
</dbReference>
<keyword evidence="4" id="KW-0808">Transferase</keyword>
<feature type="domain" description="7,8-dihydro-6-hydroxymethylpterin-pyrophosphokinase" evidence="9">
    <location>
        <begin position="90"/>
        <end position="101"/>
    </location>
</feature>
<comment type="catalytic activity">
    <reaction evidence="1">
        <text>6-hydroxymethyl-7,8-dihydropterin + ATP = (7,8-dihydropterin-6-yl)methyl diphosphate + AMP + H(+)</text>
        <dbReference type="Rhea" id="RHEA:11412"/>
        <dbReference type="ChEBI" id="CHEBI:15378"/>
        <dbReference type="ChEBI" id="CHEBI:30616"/>
        <dbReference type="ChEBI" id="CHEBI:44841"/>
        <dbReference type="ChEBI" id="CHEBI:72950"/>
        <dbReference type="ChEBI" id="CHEBI:456215"/>
        <dbReference type="EC" id="2.7.6.3"/>
    </reaction>
</comment>
<evidence type="ECO:0000256" key="8">
    <source>
        <dbReference type="ARBA" id="ARBA00022909"/>
    </source>
</evidence>
<dbReference type="InterPro" id="IPR000550">
    <property type="entry name" value="Hppk"/>
</dbReference>
<dbReference type="PROSITE" id="PS00794">
    <property type="entry name" value="HPPK"/>
    <property type="match status" value="1"/>
</dbReference>
<dbReference type="PATRIC" id="fig|701521.8.peg.1030"/>
<name>G8PDL6_PEDCP</name>
<dbReference type="GO" id="GO:0046654">
    <property type="term" value="P:tetrahydrofolate biosynthetic process"/>
    <property type="evidence" value="ECO:0007669"/>
    <property type="project" value="UniProtKB-UniPathway"/>
</dbReference>
<dbReference type="AlphaFoldDB" id="G8PDL6"/>
<evidence type="ECO:0000256" key="4">
    <source>
        <dbReference type="ARBA" id="ARBA00022679"/>
    </source>
</evidence>
<dbReference type="EC" id="2.7.6.3" evidence="3"/>
<evidence type="ECO:0000313" key="10">
    <source>
        <dbReference type="EMBL" id="AEV95351.1"/>
    </source>
</evidence>
<dbReference type="eggNOG" id="COG0801">
    <property type="taxonomic scope" value="Bacteria"/>
</dbReference>
<accession>G8PDL6</accession>
<dbReference type="NCBIfam" id="TIGR01498">
    <property type="entry name" value="folK"/>
    <property type="match status" value="1"/>
</dbReference>
<dbReference type="CDD" id="cd00483">
    <property type="entry name" value="HPPK"/>
    <property type="match status" value="1"/>
</dbReference>
<gene>
    <name evidence="10" type="primary">folK</name>
    <name evidence="10" type="ordered locus">PECL_1087</name>
</gene>
<dbReference type="GO" id="GO:0016301">
    <property type="term" value="F:kinase activity"/>
    <property type="evidence" value="ECO:0007669"/>
    <property type="project" value="UniProtKB-KW"/>
</dbReference>
<dbReference type="UniPathway" id="UPA00077">
    <property type="reaction ID" value="UER00155"/>
</dbReference>
<keyword evidence="11" id="KW-1185">Reference proteome</keyword>
<evidence type="ECO:0000259" key="9">
    <source>
        <dbReference type="PROSITE" id="PS00794"/>
    </source>
</evidence>